<evidence type="ECO:0000259" key="3">
    <source>
        <dbReference type="Pfam" id="PF00149"/>
    </source>
</evidence>
<dbReference type="Gene3D" id="3.60.21.10">
    <property type="match status" value="1"/>
</dbReference>
<organism evidence="5 6">
    <name type="scientific">Streptomyces johnsoniae</name>
    <dbReference type="NCBI Taxonomy" id="3075532"/>
    <lineage>
        <taxon>Bacteria</taxon>
        <taxon>Bacillati</taxon>
        <taxon>Actinomycetota</taxon>
        <taxon>Actinomycetes</taxon>
        <taxon>Kitasatosporales</taxon>
        <taxon>Streptomycetaceae</taxon>
        <taxon>Streptomyces</taxon>
    </lineage>
</organism>
<dbReference type="SUPFAM" id="SSF56300">
    <property type="entry name" value="Metallo-dependent phosphatases"/>
    <property type="match status" value="1"/>
</dbReference>
<dbReference type="EMBL" id="JAVREV010000011">
    <property type="protein sequence ID" value="MDT0444922.1"/>
    <property type="molecule type" value="Genomic_DNA"/>
</dbReference>
<evidence type="ECO:0000259" key="4">
    <source>
        <dbReference type="Pfam" id="PF09992"/>
    </source>
</evidence>
<reference evidence="6" key="1">
    <citation type="submission" date="2023-07" db="EMBL/GenBank/DDBJ databases">
        <title>30 novel species of actinomycetes from the DSMZ collection.</title>
        <authorList>
            <person name="Nouioui I."/>
        </authorList>
    </citation>
    <scope>NUCLEOTIDE SEQUENCE [LARGE SCALE GENOMIC DNA]</scope>
    <source>
        <strain evidence="6">DSM 41886</strain>
    </source>
</reference>
<dbReference type="Pfam" id="PF00149">
    <property type="entry name" value="Metallophos"/>
    <property type="match status" value="1"/>
</dbReference>
<keyword evidence="5" id="KW-0326">Glycosidase</keyword>
<dbReference type="InterPro" id="IPR018711">
    <property type="entry name" value="NAGPA"/>
</dbReference>
<feature type="domain" description="Calcineurin-like phosphoesterase" evidence="3">
    <location>
        <begin position="786"/>
        <end position="962"/>
    </location>
</feature>
<evidence type="ECO:0000313" key="6">
    <source>
        <dbReference type="Proteomes" id="UP001183615"/>
    </source>
</evidence>
<feature type="region of interest" description="Disordered" evidence="1">
    <location>
        <begin position="375"/>
        <end position="413"/>
    </location>
</feature>
<comment type="caution">
    <text evidence="5">The sequence shown here is derived from an EMBL/GenBank/DDBJ whole genome shotgun (WGS) entry which is preliminary data.</text>
</comment>
<gene>
    <name evidence="5" type="ORF">RM779_20290</name>
</gene>
<proteinExistence type="predicted"/>
<dbReference type="Pfam" id="PF09992">
    <property type="entry name" value="NAGPA"/>
    <property type="match status" value="1"/>
</dbReference>
<feature type="signal peptide" evidence="2">
    <location>
        <begin position="1"/>
        <end position="25"/>
    </location>
</feature>
<protein>
    <submittedName>
        <fullName evidence="5">Phosphodiester glycosidase family protein</fullName>
    </submittedName>
</protein>
<sequence length="1147" mass="118441">MRSLIAVGAASALTIGLAPPGAAPAAAAPATAPAAAVSAGPAGVVDGDGIELSRTEQPVAPGAELSTFHRLESDKWLSAQALSIDLTSDLRVDYLAPENVADAAPVSELAAAHDPGEGRTTVAAINGDFFDINATQAPLGTGISAGRLTHSASPGTGTGVTEAVGIGPESAGRILELYFDGTAVLPGGRTPLATYNAADVPTDGIGLYTPQWGEADRAQAVADAADVTEVLVEDGLVASVSDKAGGGPIPDDAFVLLGREAGAETLGALAAGDAVATEYAPRTGDGGPLPTTAVGGRGLLVVDGEPQNWEGRPNNATAPRTAVGFSRDGQDMHILTVDGRQSHSGGVTLTELAVMMADLGAHNALNLDGGGSSTLLARDPGASEPDLVNSPSDGEERPVPNGLAITAPEGSGTATGFRVGTAADPAVAPTGDTVPGGHPDRVFPGLTRQLTAIAHDETYGPADSPAPRWHSARPRVGTVDRDGVFHAGRSGTTEVTASRHRADGATELTVVGELDRIEPTARRVGLADPDATGTFGILGHDAAGTSAPIEPADVALTYDTSLFTIEPDPASGGFRVTAASGAPSASGLVEVTVAGTSTVLAVTVGLDDTAVADFENAGDWTFSHARAEGSLAPEPAGHDGGALRMTYDFGLSTATRAAYATPPADIPVAGQPQSFTLWIEGDGRGSWPSLHLKDAHGTAQVLRGEHITWEGWRQVTFDVPEGVAYPLSVHRFYVAETRPDQAYADSIVIDDLRARTPPAAELPPAGRHDDPLIGSAAEAAGRDWQFAVVSDAQFVARDPDSDIVAAARRTLREARAADPDFVVINGDWVDEGTPADLDFAREVIEDELGDDLPWYYLPGNHEVMGGSIDAFEAEFGESPMTFDHEGTRFITLDTSSLTLRGGGWDQMQELRGQLDDAAGDRSVGSVVVMGHVPPRDTTAQPASQLTDRLEAALLEDWLTDFRRETGKGTAYFGAHVGIFDSYHLSGVPWFIGGNAGKAPSAPAAEGGFSGWALVGVDEVSRGEQARARQRPHEVLPDWLSVQTRPHVDGLELTAPDALGAGETAAAEAVLTQNTRGTAREVPVASPVSADWTGSRRLHIGDPDDAGRRDIAAYDPATGELTGLRPGTVTLGVEVSGEERSARVRVTR</sequence>
<evidence type="ECO:0000313" key="5">
    <source>
        <dbReference type="EMBL" id="MDT0444922.1"/>
    </source>
</evidence>
<name>A0ABU2S7M9_9ACTN</name>
<evidence type="ECO:0000256" key="2">
    <source>
        <dbReference type="SAM" id="SignalP"/>
    </source>
</evidence>
<dbReference type="InterPro" id="IPR029052">
    <property type="entry name" value="Metallo-depent_PP-like"/>
</dbReference>
<dbReference type="RefSeq" id="WP_311619155.1">
    <property type="nucleotide sequence ID" value="NZ_JAVREV010000011.1"/>
</dbReference>
<dbReference type="GO" id="GO:0016798">
    <property type="term" value="F:hydrolase activity, acting on glycosyl bonds"/>
    <property type="evidence" value="ECO:0007669"/>
    <property type="project" value="UniProtKB-KW"/>
</dbReference>
<dbReference type="InterPro" id="IPR004843">
    <property type="entry name" value="Calcineurin-like_PHP"/>
</dbReference>
<dbReference type="Gene3D" id="2.60.40.1080">
    <property type="match status" value="1"/>
</dbReference>
<dbReference type="PANTHER" id="PTHR40446:SF2">
    <property type="entry name" value="N-ACETYLGLUCOSAMINE-1-PHOSPHODIESTER ALPHA-N-ACETYLGLUCOSAMINIDASE"/>
    <property type="match status" value="1"/>
</dbReference>
<feature type="domain" description="Phosphodiester glycosidase" evidence="4">
    <location>
        <begin position="229"/>
        <end position="406"/>
    </location>
</feature>
<dbReference type="Proteomes" id="UP001183615">
    <property type="component" value="Unassembled WGS sequence"/>
</dbReference>
<dbReference type="PANTHER" id="PTHR40446">
    <property type="entry name" value="N-ACETYLGLUCOSAMINE-1-PHOSPHODIESTER ALPHA-N-ACETYLGLUCOSAMINIDASE"/>
    <property type="match status" value="1"/>
</dbReference>
<accession>A0ABU2S7M9</accession>
<feature type="chain" id="PRO_5045450362" evidence="2">
    <location>
        <begin position="26"/>
        <end position="1147"/>
    </location>
</feature>
<keyword evidence="6" id="KW-1185">Reference proteome</keyword>
<keyword evidence="2" id="KW-0732">Signal</keyword>
<keyword evidence="5" id="KW-0378">Hydrolase</keyword>
<evidence type="ECO:0000256" key="1">
    <source>
        <dbReference type="SAM" id="MobiDB-lite"/>
    </source>
</evidence>